<keyword evidence="1" id="KW-0812">Transmembrane</keyword>
<dbReference type="EMBL" id="FQWA01000009">
    <property type="protein sequence ID" value="SHF77682.1"/>
    <property type="molecule type" value="Genomic_DNA"/>
</dbReference>
<dbReference type="AlphaFoldDB" id="A0AAX2F3F7"/>
<accession>A0AAX2F3F7</accession>
<feature type="transmembrane region" description="Helical" evidence="1">
    <location>
        <begin position="16"/>
        <end position="35"/>
    </location>
</feature>
<keyword evidence="1" id="KW-1133">Transmembrane helix</keyword>
<gene>
    <name evidence="2" type="ORF">SAMN05444364_10944</name>
</gene>
<keyword evidence="1" id="KW-0472">Membrane</keyword>
<protein>
    <recommendedName>
        <fullName evidence="4">Transposase</fullName>
    </recommendedName>
</protein>
<comment type="caution">
    <text evidence="2">The sequence shown here is derived from an EMBL/GenBank/DDBJ whole genome shotgun (WGS) entry which is preliminary data.</text>
</comment>
<evidence type="ECO:0000313" key="2">
    <source>
        <dbReference type="EMBL" id="SHF77682.1"/>
    </source>
</evidence>
<evidence type="ECO:0000313" key="3">
    <source>
        <dbReference type="Proteomes" id="UP000184105"/>
    </source>
</evidence>
<organism evidence="2 3">
    <name type="scientific">Prevotella scopos JCM 17725</name>
    <dbReference type="NCBI Taxonomy" id="1236518"/>
    <lineage>
        <taxon>Bacteria</taxon>
        <taxon>Pseudomonadati</taxon>
        <taxon>Bacteroidota</taxon>
        <taxon>Bacteroidia</taxon>
        <taxon>Bacteroidales</taxon>
        <taxon>Prevotellaceae</taxon>
        <taxon>Prevotella</taxon>
    </lineage>
</organism>
<sequence>MQVTLGIHLFNTSKRALNGCLSYLLLMLIPSYMFYQSGQI</sequence>
<reference evidence="2 3" key="1">
    <citation type="submission" date="2016-11" db="EMBL/GenBank/DDBJ databases">
        <authorList>
            <person name="Varghese N."/>
            <person name="Submissions S."/>
        </authorList>
    </citation>
    <scope>NUCLEOTIDE SEQUENCE [LARGE SCALE GENOMIC DNA]</scope>
    <source>
        <strain evidence="2 3">DSM 22613</strain>
    </source>
</reference>
<keyword evidence="3" id="KW-1185">Reference proteome</keyword>
<proteinExistence type="predicted"/>
<evidence type="ECO:0008006" key="4">
    <source>
        <dbReference type="Google" id="ProtNLM"/>
    </source>
</evidence>
<dbReference type="Proteomes" id="UP000184105">
    <property type="component" value="Unassembled WGS sequence"/>
</dbReference>
<name>A0AAX2F3F7_9BACT</name>
<evidence type="ECO:0000256" key="1">
    <source>
        <dbReference type="SAM" id="Phobius"/>
    </source>
</evidence>